<accession>A0AAV4E1U8</accession>
<comment type="caution">
    <text evidence="4">The sequence shown here is derived from an EMBL/GenBank/DDBJ whole genome shotgun (WGS) entry which is preliminary data.</text>
</comment>
<evidence type="ECO:0000256" key="2">
    <source>
        <dbReference type="SAM" id="MobiDB-lite"/>
    </source>
</evidence>
<dbReference type="AlphaFoldDB" id="A0AAV4E1U8"/>
<dbReference type="InterPro" id="IPR022383">
    <property type="entry name" value="Lactate/malate_DH_C"/>
</dbReference>
<dbReference type="InterPro" id="IPR015955">
    <property type="entry name" value="Lactate_DH/Glyco_Ohase_4_C"/>
</dbReference>
<reference evidence="4 5" key="1">
    <citation type="journal article" date="2021" name="Elife">
        <title>Chloroplast acquisition without the gene transfer in kleptoplastic sea slugs, Plakobranchus ocellatus.</title>
        <authorList>
            <person name="Maeda T."/>
            <person name="Takahashi S."/>
            <person name="Yoshida T."/>
            <person name="Shimamura S."/>
            <person name="Takaki Y."/>
            <person name="Nagai Y."/>
            <person name="Toyoda A."/>
            <person name="Suzuki Y."/>
            <person name="Arimoto A."/>
            <person name="Ishii H."/>
            <person name="Satoh N."/>
            <person name="Nishiyama T."/>
            <person name="Hasebe M."/>
            <person name="Maruyama T."/>
            <person name="Minagawa J."/>
            <person name="Obokata J."/>
            <person name="Shigenobu S."/>
        </authorList>
    </citation>
    <scope>NUCLEOTIDE SEQUENCE [LARGE SCALE GENOMIC DNA]</scope>
</reference>
<evidence type="ECO:0000259" key="3">
    <source>
        <dbReference type="Pfam" id="PF02866"/>
    </source>
</evidence>
<dbReference type="GO" id="GO:0016616">
    <property type="term" value="F:oxidoreductase activity, acting on the CH-OH group of donors, NAD or NADP as acceptor"/>
    <property type="evidence" value="ECO:0007669"/>
    <property type="project" value="InterPro"/>
</dbReference>
<evidence type="ECO:0000313" key="5">
    <source>
        <dbReference type="Proteomes" id="UP000735302"/>
    </source>
</evidence>
<evidence type="ECO:0000256" key="1">
    <source>
        <dbReference type="ARBA" id="ARBA00023002"/>
    </source>
</evidence>
<dbReference type="Gene3D" id="3.90.110.10">
    <property type="entry name" value="Lactate dehydrogenase/glycoside hydrolase, family 4, C-terminal"/>
    <property type="match status" value="1"/>
</dbReference>
<dbReference type="GO" id="GO:0006108">
    <property type="term" value="P:malate metabolic process"/>
    <property type="evidence" value="ECO:0007669"/>
    <property type="project" value="InterPro"/>
</dbReference>
<sequence length="177" mass="19947">MLKKIPAFVDRWVKRLLEIMLDQQQVTTECQDDYIAAIGEQRQKSHTHLTTAVATVQHTRDWLLGTKPGDWTSMIVISDGSYGIEKGLPYSFPIQVTKPGEWEIVQGLDLNYYESEKLAVIMDLDWFLYIASPDQDDLRLSGPPLGQGTGGRLEPTTEGSLQARGDYATDDPEFISR</sequence>
<dbReference type="SUPFAM" id="SSF56327">
    <property type="entry name" value="LDH C-terminal domain-like"/>
    <property type="match status" value="1"/>
</dbReference>
<feature type="region of interest" description="Disordered" evidence="2">
    <location>
        <begin position="139"/>
        <end position="177"/>
    </location>
</feature>
<name>A0AAV4E1U8_9GAST</name>
<feature type="compositionally biased region" description="Acidic residues" evidence="2">
    <location>
        <begin position="168"/>
        <end position="177"/>
    </location>
</feature>
<evidence type="ECO:0000313" key="4">
    <source>
        <dbReference type="EMBL" id="GFO50567.1"/>
    </source>
</evidence>
<feature type="domain" description="Lactate/malate dehydrogenase C-terminal" evidence="3">
    <location>
        <begin position="40"/>
        <end position="119"/>
    </location>
</feature>
<organism evidence="4 5">
    <name type="scientific">Plakobranchus ocellatus</name>
    <dbReference type="NCBI Taxonomy" id="259542"/>
    <lineage>
        <taxon>Eukaryota</taxon>
        <taxon>Metazoa</taxon>
        <taxon>Spiralia</taxon>
        <taxon>Lophotrochozoa</taxon>
        <taxon>Mollusca</taxon>
        <taxon>Gastropoda</taxon>
        <taxon>Heterobranchia</taxon>
        <taxon>Euthyneura</taxon>
        <taxon>Panpulmonata</taxon>
        <taxon>Sacoglossa</taxon>
        <taxon>Placobranchoidea</taxon>
        <taxon>Plakobranchidae</taxon>
        <taxon>Plakobranchus</taxon>
    </lineage>
</organism>
<keyword evidence="5" id="KW-1185">Reference proteome</keyword>
<dbReference type="EMBL" id="BLXT01008617">
    <property type="protein sequence ID" value="GFO50567.1"/>
    <property type="molecule type" value="Genomic_DNA"/>
</dbReference>
<dbReference type="Proteomes" id="UP000735302">
    <property type="component" value="Unassembled WGS sequence"/>
</dbReference>
<proteinExistence type="predicted"/>
<protein>
    <submittedName>
        <fullName evidence="4">Malate dehydrogenase</fullName>
    </submittedName>
</protein>
<gene>
    <name evidence="4" type="ORF">PoB_007707200</name>
</gene>
<dbReference type="GO" id="GO:0016615">
    <property type="term" value="F:malate dehydrogenase activity"/>
    <property type="evidence" value="ECO:0007669"/>
    <property type="project" value="InterPro"/>
</dbReference>
<keyword evidence="1" id="KW-0560">Oxidoreductase</keyword>
<dbReference type="Pfam" id="PF02866">
    <property type="entry name" value="Ldh_1_C"/>
    <property type="match status" value="1"/>
</dbReference>
<dbReference type="PANTHER" id="PTHR23382">
    <property type="entry name" value="MALATE DEHYDROGENASE"/>
    <property type="match status" value="1"/>
</dbReference>
<dbReference type="InterPro" id="IPR010945">
    <property type="entry name" value="Malate_DH_type2"/>
</dbReference>